<keyword evidence="2" id="KW-0963">Cytoplasm</keyword>
<evidence type="ECO:0000256" key="5">
    <source>
        <dbReference type="ARBA" id="ARBA00022741"/>
    </source>
</evidence>
<dbReference type="EMBL" id="MN740036">
    <property type="protein sequence ID" value="QHT85190.1"/>
    <property type="molecule type" value="Genomic_DNA"/>
</dbReference>
<keyword evidence="7" id="KW-0067">ATP-binding</keyword>
<dbReference type="GO" id="GO:0005634">
    <property type="term" value="C:nucleus"/>
    <property type="evidence" value="ECO:0007669"/>
    <property type="project" value="TreeGrafter"/>
</dbReference>
<keyword evidence="3" id="KW-0808">Transferase</keyword>
<dbReference type="GO" id="GO:0005524">
    <property type="term" value="F:ATP binding"/>
    <property type="evidence" value="ECO:0007669"/>
    <property type="project" value="UniProtKB-KW"/>
</dbReference>
<evidence type="ECO:0000256" key="10">
    <source>
        <dbReference type="ARBA" id="ARBA00042316"/>
    </source>
</evidence>
<dbReference type="AlphaFoldDB" id="A0A6C0HXN7"/>
<evidence type="ECO:0000256" key="7">
    <source>
        <dbReference type="ARBA" id="ARBA00022840"/>
    </source>
</evidence>
<dbReference type="Gene3D" id="3.10.110.10">
    <property type="entry name" value="Ubiquitin Conjugating Enzyme"/>
    <property type="match status" value="1"/>
</dbReference>
<name>A0A6C0HXN7_9ZZZZ</name>
<sequence>MSIYKNILMDSSSKIITITKDTITRLLRDVKDVIKNPLTDNGIYYTHDDEDLLKGYALIIGPSDTPYFGGFFFFELNYPADYPHSPPSVKYCTNGDNIRFNPNLYTTGKVCISILNTWRGEQWTSCQTISTLLLTMCTLLCKSPLLNEPGITTNHRDFKKYNTIIEYKNIDIAILKMISKHESVYPKKFDMFYSIIKEHFLKNNETIVKYLEGKMVEYPDIIQFNTDLYSMSVTIDYKRLHKSYIKTMNEIM</sequence>
<accession>A0A6C0HXN7</accession>
<dbReference type="GO" id="GO:0016740">
    <property type="term" value="F:transferase activity"/>
    <property type="evidence" value="ECO:0007669"/>
    <property type="project" value="UniProtKB-KW"/>
</dbReference>
<dbReference type="GO" id="GO:0004869">
    <property type="term" value="F:cysteine-type endopeptidase inhibitor activity"/>
    <property type="evidence" value="ECO:0007669"/>
    <property type="project" value="TreeGrafter"/>
</dbReference>
<keyword evidence="5" id="KW-0547">Nucleotide-binding</keyword>
<dbReference type="GO" id="GO:0043066">
    <property type="term" value="P:negative regulation of apoptotic process"/>
    <property type="evidence" value="ECO:0007669"/>
    <property type="project" value="TreeGrafter"/>
</dbReference>
<organism evidence="13">
    <name type="scientific">viral metagenome</name>
    <dbReference type="NCBI Taxonomy" id="1070528"/>
    <lineage>
        <taxon>unclassified sequences</taxon>
        <taxon>metagenomes</taxon>
        <taxon>organismal metagenomes</taxon>
    </lineage>
</organism>
<dbReference type="GO" id="GO:0005737">
    <property type="term" value="C:cytoplasm"/>
    <property type="evidence" value="ECO:0007669"/>
    <property type="project" value="UniProtKB-SubCell"/>
</dbReference>
<evidence type="ECO:0000256" key="3">
    <source>
        <dbReference type="ARBA" id="ARBA00022679"/>
    </source>
</evidence>
<proteinExistence type="predicted"/>
<comment type="subcellular location">
    <subcellularLocation>
        <location evidence="1">Cytoplasm</location>
    </subcellularLocation>
</comment>
<dbReference type="GO" id="GO:0006915">
    <property type="term" value="P:apoptotic process"/>
    <property type="evidence" value="ECO:0007669"/>
    <property type="project" value="UniProtKB-KW"/>
</dbReference>
<keyword evidence="4" id="KW-0053">Apoptosis</keyword>
<evidence type="ECO:0000256" key="2">
    <source>
        <dbReference type="ARBA" id="ARBA00022490"/>
    </source>
</evidence>
<dbReference type="Pfam" id="PF00179">
    <property type="entry name" value="UQ_con"/>
    <property type="match status" value="1"/>
</dbReference>
<dbReference type="SMART" id="SM00212">
    <property type="entry name" value="UBCc"/>
    <property type="match status" value="1"/>
</dbReference>
<dbReference type="PANTHER" id="PTHR46116:SF26">
    <property type="entry name" value="UBIQUITIN-CONJUGATING ENZYME E2 Z"/>
    <property type="match status" value="1"/>
</dbReference>
<evidence type="ECO:0000256" key="8">
    <source>
        <dbReference type="ARBA" id="ARBA00039894"/>
    </source>
</evidence>
<dbReference type="PROSITE" id="PS50127">
    <property type="entry name" value="UBC_2"/>
    <property type="match status" value="1"/>
</dbReference>
<evidence type="ECO:0000256" key="11">
    <source>
        <dbReference type="ARBA" id="ARBA00042401"/>
    </source>
</evidence>
<evidence type="ECO:0000256" key="9">
    <source>
        <dbReference type="ARBA" id="ARBA00041798"/>
    </source>
</evidence>
<dbReference type="InterPro" id="IPR016135">
    <property type="entry name" value="UBQ-conjugating_enzyme/RWD"/>
</dbReference>
<evidence type="ECO:0000313" key="13">
    <source>
        <dbReference type="EMBL" id="QHT85190.1"/>
    </source>
</evidence>
<evidence type="ECO:0000259" key="12">
    <source>
        <dbReference type="PROSITE" id="PS50127"/>
    </source>
</evidence>
<protein>
    <recommendedName>
        <fullName evidence="8">Ubiquitin-conjugating enzyme E2 Z</fullName>
    </recommendedName>
    <alternativeName>
        <fullName evidence="9">E2 ubiquitin-conjugating enzyme Z</fullName>
    </alternativeName>
    <alternativeName>
        <fullName evidence="11">Ubiquitin carrier protein Z</fullName>
    </alternativeName>
    <alternativeName>
        <fullName evidence="10">Ubiquitin-protein ligase Z</fullName>
    </alternativeName>
</protein>
<reference evidence="13" key="1">
    <citation type="journal article" date="2020" name="Nature">
        <title>Giant virus diversity and host interactions through global metagenomics.</title>
        <authorList>
            <person name="Schulz F."/>
            <person name="Roux S."/>
            <person name="Paez-Espino D."/>
            <person name="Jungbluth S."/>
            <person name="Walsh D.A."/>
            <person name="Denef V.J."/>
            <person name="McMahon K.D."/>
            <person name="Konstantinidis K.T."/>
            <person name="Eloe-Fadrosh E.A."/>
            <person name="Kyrpides N.C."/>
            <person name="Woyke T."/>
        </authorList>
    </citation>
    <scope>NUCLEOTIDE SEQUENCE</scope>
    <source>
        <strain evidence="13">GVMAG-M-3300023184-178</strain>
    </source>
</reference>
<dbReference type="PANTHER" id="PTHR46116">
    <property type="entry name" value="(E3-INDEPENDENT) E2 UBIQUITIN-CONJUGATING ENZYME"/>
    <property type="match status" value="1"/>
</dbReference>
<dbReference type="SUPFAM" id="SSF54495">
    <property type="entry name" value="UBC-like"/>
    <property type="match status" value="1"/>
</dbReference>
<evidence type="ECO:0000256" key="4">
    <source>
        <dbReference type="ARBA" id="ARBA00022703"/>
    </source>
</evidence>
<evidence type="ECO:0000256" key="1">
    <source>
        <dbReference type="ARBA" id="ARBA00004496"/>
    </source>
</evidence>
<evidence type="ECO:0000256" key="6">
    <source>
        <dbReference type="ARBA" id="ARBA00022786"/>
    </source>
</evidence>
<dbReference type="InterPro" id="IPR000608">
    <property type="entry name" value="UBC"/>
</dbReference>
<feature type="domain" description="UBC core" evidence="12">
    <location>
        <begin position="21"/>
        <end position="180"/>
    </location>
</feature>
<keyword evidence="6" id="KW-0833">Ubl conjugation pathway</keyword>